<dbReference type="RefSeq" id="WP_159979676.1">
    <property type="nucleotide sequence ID" value="NZ_BLIV01000007.1"/>
</dbReference>
<sequence length="204" mass="22425">MCHGAILDCTDATAAKHWHMPKTPPLDHDTFIAALRTWDGRTAADLKALYQAHHHATDFLPRLVEACEDVETETAATWLIKHHCEMGATPIPGLLRQQILASLPNLTRWDARLHLLQIMDHLRPIPTSLAPAIYDALADGAASARPLLRAWSLFAAAQLAVQHDTYAQKVHHLLETAADDNPKGAVAVRLREATALMAQKPDDA</sequence>
<dbReference type="Proteomes" id="UP000436522">
    <property type="component" value="Unassembled WGS sequence"/>
</dbReference>
<dbReference type="OrthoDB" id="7860049at2"/>
<name>A0A640VZQ1_9RHOB</name>
<reference evidence="1 2" key="1">
    <citation type="submission" date="2019-12" db="EMBL/GenBank/DDBJ databases">
        <title>Roseobacter cerasinus sp. nov., isolated from seawater around aquaculture.</title>
        <authorList>
            <person name="Muramatsu S."/>
            <person name="Takabe Y."/>
            <person name="Mori K."/>
            <person name="Takaichi S."/>
            <person name="Hanada S."/>
        </authorList>
    </citation>
    <scope>NUCLEOTIDE SEQUENCE [LARGE SCALE GENOMIC DNA]</scope>
    <source>
        <strain evidence="1 2">AI77</strain>
    </source>
</reference>
<evidence type="ECO:0000313" key="1">
    <source>
        <dbReference type="EMBL" id="GFE51686.1"/>
    </source>
</evidence>
<dbReference type="EMBL" id="BLIV01000007">
    <property type="protein sequence ID" value="GFE51686.1"/>
    <property type="molecule type" value="Genomic_DNA"/>
</dbReference>
<accession>A0A640VZQ1</accession>
<dbReference type="AlphaFoldDB" id="A0A640VZQ1"/>
<dbReference type="SUPFAM" id="SSF48431">
    <property type="entry name" value="Lipovitellin-phosvitin complex, superhelical domain"/>
    <property type="match status" value="1"/>
</dbReference>
<gene>
    <name evidence="1" type="ORF">So717_34390</name>
</gene>
<evidence type="ECO:0000313" key="2">
    <source>
        <dbReference type="Proteomes" id="UP000436522"/>
    </source>
</evidence>
<dbReference type="InterPro" id="IPR011030">
    <property type="entry name" value="Lipovitellin_superhlx_dom"/>
</dbReference>
<keyword evidence="2" id="KW-1185">Reference proteome</keyword>
<protein>
    <recommendedName>
        <fullName evidence="3">HEAT repeat domain-containing protein</fullName>
    </recommendedName>
</protein>
<organism evidence="1 2">
    <name type="scientific">Roseobacter cerasinus</name>
    <dbReference type="NCBI Taxonomy" id="2602289"/>
    <lineage>
        <taxon>Bacteria</taxon>
        <taxon>Pseudomonadati</taxon>
        <taxon>Pseudomonadota</taxon>
        <taxon>Alphaproteobacteria</taxon>
        <taxon>Rhodobacterales</taxon>
        <taxon>Roseobacteraceae</taxon>
        <taxon>Roseobacter</taxon>
    </lineage>
</organism>
<evidence type="ECO:0008006" key="3">
    <source>
        <dbReference type="Google" id="ProtNLM"/>
    </source>
</evidence>
<proteinExistence type="predicted"/>
<comment type="caution">
    <text evidence="1">The sequence shown here is derived from an EMBL/GenBank/DDBJ whole genome shotgun (WGS) entry which is preliminary data.</text>
</comment>